<dbReference type="Gene3D" id="1.10.10.10">
    <property type="entry name" value="Winged helix-like DNA-binding domain superfamily/Winged helix DNA-binding domain"/>
    <property type="match status" value="1"/>
</dbReference>
<dbReference type="InterPro" id="IPR001347">
    <property type="entry name" value="SIS_dom"/>
</dbReference>
<dbReference type="RefSeq" id="WP_220198474.1">
    <property type="nucleotide sequence ID" value="NZ_BNJF01000005.1"/>
</dbReference>
<dbReference type="InterPro" id="IPR035472">
    <property type="entry name" value="RpiR-like_SIS"/>
</dbReference>
<evidence type="ECO:0000313" key="7">
    <source>
        <dbReference type="Proteomes" id="UP000612362"/>
    </source>
</evidence>
<dbReference type="Gene3D" id="3.40.50.10490">
    <property type="entry name" value="Glucose-6-phosphate isomerase like protein, domain 1"/>
    <property type="match status" value="1"/>
</dbReference>
<protein>
    <submittedName>
        <fullName evidence="6">RpiR family transcriptional regulator</fullName>
    </submittedName>
</protein>
<dbReference type="GO" id="GO:0003700">
    <property type="term" value="F:DNA-binding transcription factor activity"/>
    <property type="evidence" value="ECO:0007669"/>
    <property type="project" value="InterPro"/>
</dbReference>
<dbReference type="PROSITE" id="PS51464">
    <property type="entry name" value="SIS"/>
    <property type="match status" value="1"/>
</dbReference>
<evidence type="ECO:0000256" key="3">
    <source>
        <dbReference type="ARBA" id="ARBA00023163"/>
    </source>
</evidence>
<dbReference type="GO" id="GO:0097367">
    <property type="term" value="F:carbohydrate derivative binding"/>
    <property type="evidence" value="ECO:0007669"/>
    <property type="project" value="InterPro"/>
</dbReference>
<keyword evidence="7" id="KW-1185">Reference proteome</keyword>
<evidence type="ECO:0000259" key="5">
    <source>
        <dbReference type="PROSITE" id="PS51464"/>
    </source>
</evidence>
<dbReference type="AlphaFoldDB" id="A0A8J3I395"/>
<dbReference type="InterPro" id="IPR047640">
    <property type="entry name" value="RpiR-like"/>
</dbReference>
<keyword evidence="1" id="KW-0805">Transcription regulation</keyword>
<dbReference type="InterPro" id="IPR009057">
    <property type="entry name" value="Homeodomain-like_sf"/>
</dbReference>
<gene>
    <name evidence="6" type="ORF">KSX_75000</name>
</gene>
<feature type="domain" description="HTH rpiR-type" evidence="4">
    <location>
        <begin position="11"/>
        <end position="87"/>
    </location>
</feature>
<evidence type="ECO:0000313" key="6">
    <source>
        <dbReference type="EMBL" id="GHO49337.1"/>
    </source>
</evidence>
<dbReference type="PROSITE" id="PS51071">
    <property type="entry name" value="HTH_RPIR"/>
    <property type="match status" value="1"/>
</dbReference>
<evidence type="ECO:0000256" key="1">
    <source>
        <dbReference type="ARBA" id="ARBA00023015"/>
    </source>
</evidence>
<dbReference type="GO" id="GO:1901135">
    <property type="term" value="P:carbohydrate derivative metabolic process"/>
    <property type="evidence" value="ECO:0007669"/>
    <property type="project" value="InterPro"/>
</dbReference>
<feature type="domain" description="SIS" evidence="5">
    <location>
        <begin position="131"/>
        <end position="271"/>
    </location>
</feature>
<organism evidence="6 7">
    <name type="scientific">Ktedonospora formicarum</name>
    <dbReference type="NCBI Taxonomy" id="2778364"/>
    <lineage>
        <taxon>Bacteria</taxon>
        <taxon>Bacillati</taxon>
        <taxon>Chloroflexota</taxon>
        <taxon>Ktedonobacteria</taxon>
        <taxon>Ktedonobacterales</taxon>
        <taxon>Ktedonobacteraceae</taxon>
        <taxon>Ktedonospora</taxon>
    </lineage>
</organism>
<proteinExistence type="predicted"/>
<sequence>MQQQERSFVPKGVQARLRAASQTLTEAEQRVAHYIEQHPDEMMRLSVQALAQQIQVSEATIVRCCRTLGYHGLRDLKLALAAVSAPPLEKIHEDIQPEDSTSAIIQKVLQSDIQAITDTLAVLDEKLFERAVDALLNAERIEFYGIGSSMPIILDAYYRFLRVGLPATVVTDPAMQAVSATLLPPNSVAFAISHSGTTRETLNALRSARQSGAFCILLSSHMHTSISEYADISLITAARETTFRTEAQASRIAHLSVIDALYVAVALRRPERALDTLERSTATLTNHFL</sequence>
<accession>A0A8J3I395</accession>
<dbReference type="SUPFAM" id="SSF53697">
    <property type="entry name" value="SIS domain"/>
    <property type="match status" value="1"/>
</dbReference>
<dbReference type="PANTHER" id="PTHR30514">
    <property type="entry name" value="GLUCOKINASE"/>
    <property type="match status" value="1"/>
</dbReference>
<dbReference type="PANTHER" id="PTHR30514:SF1">
    <property type="entry name" value="HTH-TYPE TRANSCRIPTIONAL REGULATOR HEXR-RELATED"/>
    <property type="match status" value="1"/>
</dbReference>
<keyword evidence="2" id="KW-0238">DNA-binding</keyword>
<evidence type="ECO:0000259" key="4">
    <source>
        <dbReference type="PROSITE" id="PS51071"/>
    </source>
</evidence>
<dbReference type="CDD" id="cd05013">
    <property type="entry name" value="SIS_RpiR"/>
    <property type="match status" value="1"/>
</dbReference>
<evidence type="ECO:0000256" key="2">
    <source>
        <dbReference type="ARBA" id="ARBA00023125"/>
    </source>
</evidence>
<reference evidence="6" key="1">
    <citation type="submission" date="2020-10" db="EMBL/GenBank/DDBJ databases">
        <title>Taxonomic study of unclassified bacteria belonging to the class Ktedonobacteria.</title>
        <authorList>
            <person name="Yabe S."/>
            <person name="Wang C.M."/>
            <person name="Zheng Y."/>
            <person name="Sakai Y."/>
            <person name="Cavaletti L."/>
            <person name="Monciardini P."/>
            <person name="Donadio S."/>
        </authorList>
    </citation>
    <scope>NUCLEOTIDE SEQUENCE</scope>
    <source>
        <strain evidence="6">SOSP1-1</strain>
    </source>
</reference>
<dbReference type="Pfam" id="PF01380">
    <property type="entry name" value="SIS"/>
    <property type="match status" value="1"/>
</dbReference>
<dbReference type="Proteomes" id="UP000612362">
    <property type="component" value="Unassembled WGS sequence"/>
</dbReference>
<dbReference type="GO" id="GO:0003677">
    <property type="term" value="F:DNA binding"/>
    <property type="evidence" value="ECO:0007669"/>
    <property type="project" value="UniProtKB-KW"/>
</dbReference>
<dbReference type="InterPro" id="IPR046348">
    <property type="entry name" value="SIS_dom_sf"/>
</dbReference>
<comment type="caution">
    <text evidence="6">The sequence shown here is derived from an EMBL/GenBank/DDBJ whole genome shotgun (WGS) entry which is preliminary data.</text>
</comment>
<dbReference type="Pfam" id="PF01418">
    <property type="entry name" value="HTH_6"/>
    <property type="match status" value="1"/>
</dbReference>
<dbReference type="EMBL" id="BNJF01000005">
    <property type="protein sequence ID" value="GHO49337.1"/>
    <property type="molecule type" value="Genomic_DNA"/>
</dbReference>
<dbReference type="InterPro" id="IPR000281">
    <property type="entry name" value="HTH_RpiR"/>
</dbReference>
<name>A0A8J3I395_9CHLR</name>
<dbReference type="InterPro" id="IPR036388">
    <property type="entry name" value="WH-like_DNA-bd_sf"/>
</dbReference>
<dbReference type="SUPFAM" id="SSF46689">
    <property type="entry name" value="Homeodomain-like"/>
    <property type="match status" value="1"/>
</dbReference>
<keyword evidence="3" id="KW-0804">Transcription</keyword>